<dbReference type="InterPro" id="IPR045677">
    <property type="entry name" value="DUF6197"/>
</dbReference>
<dbReference type="RefSeq" id="WP_345376473.1">
    <property type="nucleotide sequence ID" value="NZ_BAABLM010000005.1"/>
</dbReference>
<evidence type="ECO:0000256" key="1">
    <source>
        <dbReference type="SAM" id="MobiDB-lite"/>
    </source>
</evidence>
<reference evidence="3" key="1">
    <citation type="journal article" date="2019" name="Int. J. Syst. Evol. Microbiol.">
        <title>The Global Catalogue of Microorganisms (GCM) 10K type strain sequencing project: providing services to taxonomists for standard genome sequencing and annotation.</title>
        <authorList>
            <consortium name="The Broad Institute Genomics Platform"/>
            <consortium name="The Broad Institute Genome Sequencing Center for Infectious Disease"/>
            <person name="Wu L."/>
            <person name="Ma J."/>
        </authorList>
    </citation>
    <scope>NUCLEOTIDE SEQUENCE [LARGE SCALE GENOMIC DNA]</scope>
    <source>
        <strain evidence="3">JCM 18956</strain>
    </source>
</reference>
<dbReference type="EMBL" id="BAABLM010000005">
    <property type="protein sequence ID" value="GAA4680675.1"/>
    <property type="molecule type" value="Genomic_DNA"/>
</dbReference>
<sequence>MTTPASVLSPVEQVPDPTPLAGPVTRVGPLGRWFAGLRARRSALAERRRAEDVARLADLLPVLASARDRVEAGWIQNAWFETVGPTGGRMLATGMAAFRVEPRDVTGSCLVGALVLAAGGPAEVQSPVVRDAVAATWHALHRADGDPFERAHEPIARARTVRDLTGWNDDPGRSAEEVTELLLTAERMVSRELLASGS</sequence>
<comment type="caution">
    <text evidence="2">The sequence shown here is derived from an EMBL/GenBank/DDBJ whole genome shotgun (WGS) entry which is preliminary data.</text>
</comment>
<proteinExistence type="predicted"/>
<dbReference type="Proteomes" id="UP001501295">
    <property type="component" value="Unassembled WGS sequence"/>
</dbReference>
<gene>
    <name evidence="2" type="ORF">GCM10025780_27460</name>
</gene>
<name>A0ABP8W4M0_9MICO</name>
<keyword evidence="3" id="KW-1185">Reference proteome</keyword>
<protein>
    <submittedName>
        <fullName evidence="2">Uncharacterized protein</fullName>
    </submittedName>
</protein>
<feature type="region of interest" description="Disordered" evidence="1">
    <location>
        <begin position="1"/>
        <end position="22"/>
    </location>
</feature>
<accession>A0ABP8W4M0</accession>
<evidence type="ECO:0000313" key="3">
    <source>
        <dbReference type="Proteomes" id="UP001501295"/>
    </source>
</evidence>
<evidence type="ECO:0000313" key="2">
    <source>
        <dbReference type="EMBL" id="GAA4680675.1"/>
    </source>
</evidence>
<organism evidence="2 3">
    <name type="scientific">Frondihabitans cladoniiphilus</name>
    <dbReference type="NCBI Taxonomy" id="715785"/>
    <lineage>
        <taxon>Bacteria</taxon>
        <taxon>Bacillati</taxon>
        <taxon>Actinomycetota</taxon>
        <taxon>Actinomycetes</taxon>
        <taxon>Micrococcales</taxon>
        <taxon>Microbacteriaceae</taxon>
        <taxon>Frondihabitans</taxon>
    </lineage>
</organism>
<dbReference type="Pfam" id="PF19698">
    <property type="entry name" value="DUF6197"/>
    <property type="match status" value="1"/>
</dbReference>